<keyword evidence="2" id="KW-1185">Reference proteome</keyword>
<organism evidence="1 2">
    <name type="scientific">Paraburkholderia phenoliruptrix</name>
    <dbReference type="NCBI Taxonomy" id="252970"/>
    <lineage>
        <taxon>Bacteria</taxon>
        <taxon>Pseudomonadati</taxon>
        <taxon>Pseudomonadota</taxon>
        <taxon>Betaproteobacteria</taxon>
        <taxon>Burkholderiales</taxon>
        <taxon>Burkholderiaceae</taxon>
        <taxon>Paraburkholderia</taxon>
    </lineage>
</organism>
<dbReference type="Proteomes" id="UP001558535">
    <property type="component" value="Unassembled WGS sequence"/>
</dbReference>
<evidence type="ECO:0000313" key="2">
    <source>
        <dbReference type="Proteomes" id="UP001558535"/>
    </source>
</evidence>
<protein>
    <recommendedName>
        <fullName evidence="3">SnoaL-like domain-containing protein</fullName>
    </recommendedName>
</protein>
<evidence type="ECO:0008006" key="3">
    <source>
        <dbReference type="Google" id="ProtNLM"/>
    </source>
</evidence>
<gene>
    <name evidence="1" type="ORF">AB3X84_29975</name>
</gene>
<dbReference type="EMBL" id="JBFPKE010000028">
    <property type="protein sequence ID" value="MEX3754198.1"/>
    <property type="molecule type" value="Genomic_DNA"/>
</dbReference>
<comment type="caution">
    <text evidence="1">The sequence shown here is derived from an EMBL/GenBank/DDBJ whole genome shotgun (WGS) entry which is preliminary data.</text>
</comment>
<accession>A0ABV3WLU6</accession>
<reference evidence="1 2" key="1">
    <citation type="submission" date="2024-07" db="EMBL/GenBank/DDBJ databases">
        <title>A survey of Mimosa microsymbionts across Brazilian biomes reveals a high diversity of Paraburkholderia nodulating endemic species, but also that Cupriavidus is common as a symbiont of widespread species.</title>
        <authorList>
            <person name="Rouws L."/>
            <person name="Barauna A."/>
            <person name="Beukes C."/>
            <person name="Rouws J.R.C."/>
            <person name="De Faria S.M."/>
            <person name="Gross E."/>
            <person name="Bueno Dos Reis Junior F."/>
            <person name="Simon M.F."/>
            <person name="Maluk M."/>
            <person name="Odee D.W."/>
            <person name="Kenicer G."/>
            <person name="Young J.P.W."/>
            <person name="Reis V.M."/>
            <person name="Zilli J."/>
            <person name="James E.K."/>
        </authorList>
    </citation>
    <scope>NUCLEOTIDE SEQUENCE [LARGE SCALE GENOMIC DNA]</scope>
    <source>
        <strain evidence="1 2">BR14375</strain>
    </source>
</reference>
<name>A0ABV3WLU6_9BURK</name>
<dbReference type="RefSeq" id="WP_368608585.1">
    <property type="nucleotide sequence ID" value="NZ_JBFPKB010000032.1"/>
</dbReference>
<proteinExistence type="predicted"/>
<sequence length="69" mass="7570">MGELRLAFYEGAVDGDVDALAHLCDVEGSVLPDDGPSFPLLEEVRRVLEMCAEKYTAPHAFGPHFVDLH</sequence>
<evidence type="ECO:0000313" key="1">
    <source>
        <dbReference type="EMBL" id="MEX3754198.1"/>
    </source>
</evidence>